<keyword evidence="1" id="KW-1133">Transmembrane helix</keyword>
<name>A0A9D9E7M1_9SPIR</name>
<proteinExistence type="predicted"/>
<dbReference type="AlphaFoldDB" id="A0A9D9E7M1"/>
<protein>
    <submittedName>
        <fullName evidence="3">Uncharacterized protein</fullName>
    </submittedName>
</protein>
<evidence type="ECO:0000256" key="1">
    <source>
        <dbReference type="SAM" id="Phobius"/>
    </source>
</evidence>
<dbReference type="Proteomes" id="UP000823633">
    <property type="component" value="Unassembled WGS sequence"/>
</dbReference>
<keyword evidence="2" id="KW-0732">Signal</keyword>
<sequence length="109" mass="11941">MPRRILALILASLLVASPIFAEAQLSYEHYGEDEFPIWTMKLRRAESLFFGSMVLTVPIAMLGWTLMDAAGWIPEQSPIASFGWQMLIAGGLSAGIATADWIIGEVQEG</sequence>
<comment type="caution">
    <text evidence="3">The sequence shown here is derived from an EMBL/GenBank/DDBJ whole genome shotgun (WGS) entry which is preliminary data.</text>
</comment>
<keyword evidence="1" id="KW-0812">Transmembrane</keyword>
<organism evidence="3 4">
    <name type="scientific">Candidatus Aphodenecus pullistercoris</name>
    <dbReference type="NCBI Taxonomy" id="2840669"/>
    <lineage>
        <taxon>Bacteria</taxon>
        <taxon>Pseudomonadati</taxon>
        <taxon>Spirochaetota</taxon>
        <taxon>Spirochaetia</taxon>
        <taxon>Spirochaetales</taxon>
        <taxon>Candidatus Aphodenecus</taxon>
    </lineage>
</organism>
<dbReference type="EMBL" id="JADIMU010000026">
    <property type="protein sequence ID" value="MBO8442902.1"/>
    <property type="molecule type" value="Genomic_DNA"/>
</dbReference>
<gene>
    <name evidence="3" type="ORF">IAC42_04000</name>
</gene>
<reference evidence="3" key="1">
    <citation type="submission" date="2020-10" db="EMBL/GenBank/DDBJ databases">
        <authorList>
            <person name="Gilroy R."/>
        </authorList>
    </citation>
    <scope>NUCLEOTIDE SEQUENCE</scope>
    <source>
        <strain evidence="3">11167</strain>
    </source>
</reference>
<feature type="transmembrane region" description="Helical" evidence="1">
    <location>
        <begin position="45"/>
        <end position="67"/>
    </location>
</feature>
<keyword evidence="1" id="KW-0472">Membrane</keyword>
<evidence type="ECO:0000313" key="4">
    <source>
        <dbReference type="Proteomes" id="UP000823633"/>
    </source>
</evidence>
<evidence type="ECO:0000313" key="3">
    <source>
        <dbReference type="EMBL" id="MBO8442902.1"/>
    </source>
</evidence>
<evidence type="ECO:0000256" key="2">
    <source>
        <dbReference type="SAM" id="SignalP"/>
    </source>
</evidence>
<feature type="signal peptide" evidence="2">
    <location>
        <begin position="1"/>
        <end position="21"/>
    </location>
</feature>
<feature type="chain" id="PRO_5038977521" evidence="2">
    <location>
        <begin position="22"/>
        <end position="109"/>
    </location>
</feature>
<accession>A0A9D9E7M1</accession>
<reference evidence="3" key="2">
    <citation type="journal article" date="2021" name="PeerJ">
        <title>Extensive microbial diversity within the chicken gut microbiome revealed by metagenomics and culture.</title>
        <authorList>
            <person name="Gilroy R."/>
            <person name="Ravi A."/>
            <person name="Getino M."/>
            <person name="Pursley I."/>
            <person name="Horton D.L."/>
            <person name="Alikhan N.F."/>
            <person name="Baker D."/>
            <person name="Gharbi K."/>
            <person name="Hall N."/>
            <person name="Watson M."/>
            <person name="Adriaenssens E.M."/>
            <person name="Foster-Nyarko E."/>
            <person name="Jarju S."/>
            <person name="Secka A."/>
            <person name="Antonio M."/>
            <person name="Oren A."/>
            <person name="Chaudhuri R.R."/>
            <person name="La Ragione R."/>
            <person name="Hildebrand F."/>
            <person name="Pallen M.J."/>
        </authorList>
    </citation>
    <scope>NUCLEOTIDE SEQUENCE</scope>
    <source>
        <strain evidence="3">11167</strain>
    </source>
</reference>
<feature type="transmembrane region" description="Helical" evidence="1">
    <location>
        <begin position="79"/>
        <end position="103"/>
    </location>
</feature>